<dbReference type="AlphaFoldDB" id="A0A9J6FM76"/>
<sequence length="230" mass="27134">MSKLCLYDEPELPARESFYNRLKNKNFFDDDYAHAQRVFSTCKRTVLGDHSDLSMKVDCLLLSDFMINFWQYAYDKDGLDPNHYVSLPSLGWECVLKVSRIKLELLFYTQNNHFYPYKFFLPYQKQLVELFAVPRNASGNEPFHAVLDMKKYICYNQNLKLPIYVAMRIKIFYKINAFSQTPFLRGFVEQNHTIRQQASNTFQEKVSKLLINSVYGKTLPDCLCFTELSL</sequence>
<dbReference type="SUPFAM" id="SSF56672">
    <property type="entry name" value="DNA/RNA polymerases"/>
    <property type="match status" value="1"/>
</dbReference>
<dbReference type="GO" id="GO:0071897">
    <property type="term" value="P:DNA biosynthetic process"/>
    <property type="evidence" value="ECO:0007669"/>
    <property type="project" value="UniProtKB-ARBA"/>
</dbReference>
<dbReference type="VEuPathDB" id="VectorBase:HLOH_051742"/>
<accession>A0A9J6FM76</accession>
<dbReference type="InterPro" id="IPR043502">
    <property type="entry name" value="DNA/RNA_pol_sf"/>
</dbReference>
<evidence type="ECO:0000313" key="2">
    <source>
        <dbReference type="Proteomes" id="UP000821853"/>
    </source>
</evidence>
<comment type="caution">
    <text evidence="1">The sequence shown here is derived from an EMBL/GenBank/DDBJ whole genome shotgun (WGS) entry which is preliminary data.</text>
</comment>
<keyword evidence="2" id="KW-1185">Reference proteome</keyword>
<evidence type="ECO:0008006" key="3">
    <source>
        <dbReference type="Google" id="ProtNLM"/>
    </source>
</evidence>
<evidence type="ECO:0000313" key="1">
    <source>
        <dbReference type="EMBL" id="KAH9363955.1"/>
    </source>
</evidence>
<name>A0A9J6FM76_HAELO</name>
<organism evidence="1 2">
    <name type="scientific">Haemaphysalis longicornis</name>
    <name type="common">Bush tick</name>
    <dbReference type="NCBI Taxonomy" id="44386"/>
    <lineage>
        <taxon>Eukaryota</taxon>
        <taxon>Metazoa</taxon>
        <taxon>Ecdysozoa</taxon>
        <taxon>Arthropoda</taxon>
        <taxon>Chelicerata</taxon>
        <taxon>Arachnida</taxon>
        <taxon>Acari</taxon>
        <taxon>Parasitiformes</taxon>
        <taxon>Ixodida</taxon>
        <taxon>Ixodoidea</taxon>
        <taxon>Ixodidae</taxon>
        <taxon>Haemaphysalinae</taxon>
        <taxon>Haemaphysalis</taxon>
    </lineage>
</organism>
<proteinExistence type="predicted"/>
<dbReference type="Proteomes" id="UP000821853">
    <property type="component" value="Chromosome 10"/>
</dbReference>
<protein>
    <recommendedName>
        <fullName evidence="3">DNA-directed DNA polymerase</fullName>
    </recommendedName>
</protein>
<dbReference type="EMBL" id="JABSTR010000002">
    <property type="protein sequence ID" value="KAH9363955.1"/>
    <property type="molecule type" value="Genomic_DNA"/>
</dbReference>
<dbReference type="OrthoDB" id="6430028at2759"/>
<gene>
    <name evidence="1" type="ORF">HPB48_008545</name>
</gene>
<reference evidence="1 2" key="1">
    <citation type="journal article" date="2020" name="Cell">
        <title>Large-Scale Comparative Analyses of Tick Genomes Elucidate Their Genetic Diversity and Vector Capacities.</title>
        <authorList>
            <consortium name="Tick Genome and Microbiome Consortium (TIGMIC)"/>
            <person name="Jia N."/>
            <person name="Wang J."/>
            <person name="Shi W."/>
            <person name="Du L."/>
            <person name="Sun Y."/>
            <person name="Zhan W."/>
            <person name="Jiang J.F."/>
            <person name="Wang Q."/>
            <person name="Zhang B."/>
            <person name="Ji P."/>
            <person name="Bell-Sakyi L."/>
            <person name="Cui X.M."/>
            <person name="Yuan T.T."/>
            <person name="Jiang B.G."/>
            <person name="Yang W.F."/>
            <person name="Lam T.T."/>
            <person name="Chang Q.C."/>
            <person name="Ding S.J."/>
            <person name="Wang X.J."/>
            <person name="Zhu J.G."/>
            <person name="Ruan X.D."/>
            <person name="Zhao L."/>
            <person name="Wei J.T."/>
            <person name="Ye R.Z."/>
            <person name="Que T.C."/>
            <person name="Du C.H."/>
            <person name="Zhou Y.H."/>
            <person name="Cheng J.X."/>
            <person name="Dai P.F."/>
            <person name="Guo W.B."/>
            <person name="Han X.H."/>
            <person name="Huang E.J."/>
            <person name="Li L.F."/>
            <person name="Wei W."/>
            <person name="Gao Y.C."/>
            <person name="Liu J.Z."/>
            <person name="Shao H.Z."/>
            <person name="Wang X."/>
            <person name="Wang C.C."/>
            <person name="Yang T.C."/>
            <person name="Huo Q.B."/>
            <person name="Li W."/>
            <person name="Chen H.Y."/>
            <person name="Chen S.E."/>
            <person name="Zhou L.G."/>
            <person name="Ni X.B."/>
            <person name="Tian J.H."/>
            <person name="Sheng Y."/>
            <person name="Liu T."/>
            <person name="Pan Y.S."/>
            <person name="Xia L.Y."/>
            <person name="Li J."/>
            <person name="Zhao F."/>
            <person name="Cao W.C."/>
        </authorList>
    </citation>
    <scope>NUCLEOTIDE SEQUENCE [LARGE SCALE GENOMIC DNA]</scope>
    <source>
        <strain evidence="1">HaeL-2018</strain>
    </source>
</reference>